<reference evidence="2" key="1">
    <citation type="submission" date="2021-04" db="EMBL/GenBank/DDBJ databases">
        <title>Phylogenetic analysis of Acidobacteriaceae.</title>
        <authorList>
            <person name="Qiu L."/>
            <person name="Zhang Q."/>
        </authorList>
    </citation>
    <scope>NUCLEOTIDE SEQUENCE</scope>
    <source>
        <strain evidence="2">DSM 25168</strain>
    </source>
</reference>
<dbReference type="RefSeq" id="WP_260795397.1">
    <property type="nucleotide sequence ID" value="NZ_CP093313.1"/>
</dbReference>
<proteinExistence type="predicted"/>
<organism evidence="2 3">
    <name type="scientific">Occallatibacter riparius</name>
    <dbReference type="NCBI Taxonomy" id="1002689"/>
    <lineage>
        <taxon>Bacteria</taxon>
        <taxon>Pseudomonadati</taxon>
        <taxon>Acidobacteriota</taxon>
        <taxon>Terriglobia</taxon>
        <taxon>Terriglobales</taxon>
        <taxon>Acidobacteriaceae</taxon>
        <taxon>Occallatibacter</taxon>
    </lineage>
</organism>
<name>A0A9J7BVI3_9BACT</name>
<evidence type="ECO:0000313" key="3">
    <source>
        <dbReference type="Proteomes" id="UP001059380"/>
    </source>
</evidence>
<accession>A0A9J7BVI3</accession>
<dbReference type="AlphaFoldDB" id="A0A9J7BVI3"/>
<keyword evidence="1" id="KW-0472">Membrane</keyword>
<feature type="transmembrane region" description="Helical" evidence="1">
    <location>
        <begin position="40"/>
        <end position="62"/>
    </location>
</feature>
<keyword evidence="1" id="KW-1133">Transmembrane helix</keyword>
<dbReference type="Proteomes" id="UP001059380">
    <property type="component" value="Chromosome"/>
</dbReference>
<keyword evidence="3" id="KW-1185">Reference proteome</keyword>
<dbReference type="EMBL" id="CP093313">
    <property type="protein sequence ID" value="UWZ85794.1"/>
    <property type="molecule type" value="Genomic_DNA"/>
</dbReference>
<keyword evidence="1" id="KW-0812">Transmembrane</keyword>
<evidence type="ECO:0000256" key="1">
    <source>
        <dbReference type="SAM" id="Phobius"/>
    </source>
</evidence>
<gene>
    <name evidence="2" type="ORF">MOP44_07565</name>
</gene>
<sequence>MATIRPECSRLVRLNRNAYSYQDIQQMNADGSTRPRRRNIFIFAVTASLILIAAISILRLNWFRVSVRKYEMSVAFNGKAPWGDVGAELDGDPAPTVLYRKIGRSYCYTAFQSPVLSSRVKESGRSLVNVEYNVFSSFGHEGRYTLRSVDGVLVADGNRVIKDVREFGGQVLLDADEPSGCP</sequence>
<dbReference type="KEGG" id="orp:MOP44_07565"/>
<protein>
    <submittedName>
        <fullName evidence="2">Uncharacterized protein</fullName>
    </submittedName>
</protein>
<evidence type="ECO:0000313" key="2">
    <source>
        <dbReference type="EMBL" id="UWZ85794.1"/>
    </source>
</evidence>